<dbReference type="PANTHER" id="PTHR42716">
    <property type="entry name" value="L-ASPARTATE OXIDASE"/>
    <property type="match status" value="1"/>
</dbReference>
<dbReference type="GO" id="GO:0008734">
    <property type="term" value="F:L-aspartate oxidase activity"/>
    <property type="evidence" value="ECO:0007669"/>
    <property type="project" value="InterPro"/>
</dbReference>
<proteinExistence type="predicted"/>
<dbReference type="GO" id="GO:0009435">
    <property type="term" value="P:NAD+ biosynthetic process"/>
    <property type="evidence" value="ECO:0007669"/>
    <property type="project" value="InterPro"/>
</dbReference>
<sequence length="537" mass="59077">MPELSTDVLIVGGGLGGVAAALAVCRSGRRAILTEETDWVGGQSTSQAVPPDENPWIEQFGATASYRELREGIRAYYRRHYPLRTRAARTPWLNPGAGRVSKLCHEPRVALAVLEAMLAPHQAAGRLTVLLETTAVAAHSDGDRVRAVELLDGRTGRQLTVSAPYVVDATERGDLLALTATEYVTGAEAQSEYDEPHAPAQAAPQNQQGFTFCFALDHRAGEDHTIDRPKTYDFWREYRPDFWPGPLLGLVAPHPRTLEPVPRTFTPNPDDDPMEVTADQSKDGGDLELWLFRRILARGMHEPGSFDSDITLVNWPMNDYWLGNVVDVDETTVNASLTAARELSFSLLYWLQTEAPRPDGGTGWPGLRLRGDVTGSPDGLAKAPYIRESRRIRALTTVTENDVSLEVLGPYGRVRRSDSVGIGSYHLDLHPSTGGDTYIDLESVPFEIPLGALIPTRVRNLLPAAKNLGTTHISNGSFRLHPVEWNIGEAAGHLAAHCLATGSEPHQVHRDAERFEDFARVLDHAGVERHWPDIRGY</sequence>
<dbReference type="EMBL" id="JADBEM010000001">
    <property type="protein sequence ID" value="MBE1608226.1"/>
    <property type="molecule type" value="Genomic_DNA"/>
</dbReference>
<evidence type="ECO:0008006" key="3">
    <source>
        <dbReference type="Google" id="ProtNLM"/>
    </source>
</evidence>
<dbReference type="Gene3D" id="3.50.50.60">
    <property type="entry name" value="FAD/NAD(P)-binding domain"/>
    <property type="match status" value="1"/>
</dbReference>
<dbReference type="RefSeq" id="WP_192752034.1">
    <property type="nucleotide sequence ID" value="NZ_BAABJL010000099.1"/>
</dbReference>
<comment type="caution">
    <text evidence="1">The sequence shown here is derived from an EMBL/GenBank/DDBJ whole genome shotgun (WGS) entry which is preliminary data.</text>
</comment>
<keyword evidence="2" id="KW-1185">Reference proteome</keyword>
<accession>A0A927MWJ4</accession>
<organism evidence="1 2">
    <name type="scientific">Actinopolymorpha pittospori</name>
    <dbReference type="NCBI Taxonomy" id="648752"/>
    <lineage>
        <taxon>Bacteria</taxon>
        <taxon>Bacillati</taxon>
        <taxon>Actinomycetota</taxon>
        <taxon>Actinomycetes</taxon>
        <taxon>Propionibacteriales</taxon>
        <taxon>Actinopolymorphaceae</taxon>
        <taxon>Actinopolymorpha</taxon>
    </lineage>
</organism>
<dbReference type="SUPFAM" id="SSF51905">
    <property type="entry name" value="FAD/NAD(P)-binding domain"/>
    <property type="match status" value="1"/>
</dbReference>
<evidence type="ECO:0000313" key="2">
    <source>
        <dbReference type="Proteomes" id="UP000638648"/>
    </source>
</evidence>
<reference evidence="1" key="1">
    <citation type="submission" date="2020-10" db="EMBL/GenBank/DDBJ databases">
        <title>Sequencing the genomes of 1000 actinobacteria strains.</title>
        <authorList>
            <person name="Klenk H.-P."/>
        </authorList>
    </citation>
    <scope>NUCLEOTIDE SEQUENCE</scope>
    <source>
        <strain evidence="1">DSM 45354</strain>
    </source>
</reference>
<dbReference type="InterPro" id="IPR036188">
    <property type="entry name" value="FAD/NAD-bd_sf"/>
</dbReference>
<name>A0A927MWJ4_9ACTN</name>
<dbReference type="Pfam" id="PF12831">
    <property type="entry name" value="FAD_oxidored"/>
    <property type="match status" value="1"/>
</dbReference>
<dbReference type="AlphaFoldDB" id="A0A927MWJ4"/>
<protein>
    <recommendedName>
        <fullName evidence="3">FAD dependent oxidoreductase</fullName>
    </recommendedName>
</protein>
<dbReference type="Proteomes" id="UP000638648">
    <property type="component" value="Unassembled WGS sequence"/>
</dbReference>
<dbReference type="PANTHER" id="PTHR42716:SF1">
    <property type="entry name" value="SLL0471 PROTEIN"/>
    <property type="match status" value="1"/>
</dbReference>
<evidence type="ECO:0000313" key="1">
    <source>
        <dbReference type="EMBL" id="MBE1608226.1"/>
    </source>
</evidence>
<gene>
    <name evidence="1" type="ORF">HEB94_005074</name>
</gene>
<dbReference type="InterPro" id="IPR005288">
    <property type="entry name" value="NadB"/>
</dbReference>